<sequence length="98" mass="10729">MAPNKVVTSAFIKNVVVGGRTVVVKYATETSNWRRVFLDQGTQDNFAAAVEKANIPEGATVAIMTETDHPSDKDSYTHFTTVFQKTNGDHVTTGHVYP</sequence>
<gene>
    <name evidence="1" type="ORF">SPI_09288</name>
</gene>
<dbReference type="EMBL" id="AZHD01000028">
    <property type="protein sequence ID" value="OAA53581.1"/>
    <property type="molecule type" value="Genomic_DNA"/>
</dbReference>
<dbReference type="OrthoDB" id="5235678at2759"/>
<dbReference type="AlphaFoldDB" id="A0A167LVT2"/>
<name>A0A167LVT2_9HYPO</name>
<organism evidence="1 2">
    <name type="scientific">Niveomyces insectorum RCEF 264</name>
    <dbReference type="NCBI Taxonomy" id="1081102"/>
    <lineage>
        <taxon>Eukaryota</taxon>
        <taxon>Fungi</taxon>
        <taxon>Dikarya</taxon>
        <taxon>Ascomycota</taxon>
        <taxon>Pezizomycotina</taxon>
        <taxon>Sordariomycetes</taxon>
        <taxon>Hypocreomycetidae</taxon>
        <taxon>Hypocreales</taxon>
        <taxon>Cordycipitaceae</taxon>
        <taxon>Niveomyces</taxon>
    </lineage>
</organism>
<evidence type="ECO:0000313" key="1">
    <source>
        <dbReference type="EMBL" id="OAA53581.1"/>
    </source>
</evidence>
<reference evidence="1 2" key="1">
    <citation type="journal article" date="2016" name="Genome Biol. Evol.">
        <title>Divergent and convergent evolution of fungal pathogenicity.</title>
        <authorList>
            <person name="Shang Y."/>
            <person name="Xiao G."/>
            <person name="Zheng P."/>
            <person name="Cen K."/>
            <person name="Zhan S."/>
            <person name="Wang C."/>
        </authorList>
    </citation>
    <scope>NUCLEOTIDE SEQUENCE [LARGE SCALE GENOMIC DNA]</scope>
    <source>
        <strain evidence="1 2">RCEF 264</strain>
    </source>
</reference>
<protein>
    <submittedName>
        <fullName evidence="1">Uncharacterized protein</fullName>
    </submittedName>
</protein>
<evidence type="ECO:0000313" key="2">
    <source>
        <dbReference type="Proteomes" id="UP000076874"/>
    </source>
</evidence>
<accession>A0A167LVT2</accession>
<keyword evidence="2" id="KW-1185">Reference proteome</keyword>
<comment type="caution">
    <text evidence="1">The sequence shown here is derived from an EMBL/GenBank/DDBJ whole genome shotgun (WGS) entry which is preliminary data.</text>
</comment>
<proteinExistence type="predicted"/>
<dbReference type="Proteomes" id="UP000076874">
    <property type="component" value="Unassembled WGS sequence"/>
</dbReference>